<evidence type="ECO:0000313" key="2">
    <source>
        <dbReference type="EMBL" id="CAE0153712.1"/>
    </source>
</evidence>
<protein>
    <submittedName>
        <fullName evidence="2">Uncharacterized protein</fullName>
    </submittedName>
</protein>
<name>A0A7S3C488_9VIRI</name>
<gene>
    <name evidence="2" type="ORF">PSIN1315_LOCUS14327</name>
</gene>
<feature type="region of interest" description="Disordered" evidence="1">
    <location>
        <begin position="523"/>
        <end position="560"/>
    </location>
</feature>
<reference evidence="2" key="1">
    <citation type="submission" date="2021-01" db="EMBL/GenBank/DDBJ databases">
        <authorList>
            <person name="Corre E."/>
            <person name="Pelletier E."/>
            <person name="Niang G."/>
            <person name="Scheremetjew M."/>
            <person name="Finn R."/>
            <person name="Kale V."/>
            <person name="Holt S."/>
            <person name="Cochrane G."/>
            <person name="Meng A."/>
            <person name="Brown T."/>
            <person name="Cohen L."/>
        </authorList>
    </citation>
    <scope>NUCLEOTIDE SEQUENCE</scope>
    <source>
        <strain evidence="2">RCC927</strain>
    </source>
</reference>
<feature type="compositionally biased region" description="Basic and acidic residues" evidence="1">
    <location>
        <begin position="415"/>
        <end position="438"/>
    </location>
</feature>
<organism evidence="2">
    <name type="scientific">Prasinoderma singulare</name>
    <dbReference type="NCBI Taxonomy" id="676789"/>
    <lineage>
        <taxon>Eukaryota</taxon>
        <taxon>Viridiplantae</taxon>
        <taxon>Prasinodermophyta</taxon>
        <taxon>Prasinodermophyceae</taxon>
        <taxon>Prasinodermales</taxon>
        <taxon>Prasinodermaceae</taxon>
        <taxon>Prasinoderma</taxon>
    </lineage>
</organism>
<sequence>MRQGTPTAPPMRHLTSSAQRGHRERVPPPPATGKQQCAVSETAQKMAHAEGRAMAAEVALEHLKQTQLKHPALADLRKFFLVKGRIKQWEVTFRKEHGRKADAVEVPDDISKFFGEYRHLKARLEGVKPKESFCAAGVAARAVMSHVGGASSLSRGPSLSPQQQAVYECDGPAPRCAAAAGVVGAAQEPAFRVGVLKRNGCLSRRLRVQFAEGVKAGDDSWLLKSHSSPDYGLEEKAPLGAPRTCSAIPLSPAFGPSAHSIATGASNEDSAGAMPTMPMECTHDVYPQWQQNLLSAGGCDEVRAATLVKLLGEEPIKLGTPSIVPVVPEEPMLLAAELAKAAAGMHSSAKPLELENAVETDGAVAAFTSADEIVEAAEVLITKPLRVQFATSVEKEHEVKTDTIDAATAGGTSSSERKKDARDGRGTDADGKSGRVDTEDAAPEVSTPPKAEHSPSKSGVSSPLPEEEECFEADYETHAGAEAAVSPSHSKRRRVRASAWWLNTQTAYERMAVQRAIEIARSGRTSNAGSGDARHGMTSNIASKRLYAEPTPERRKRGKR</sequence>
<feature type="region of interest" description="Disordered" evidence="1">
    <location>
        <begin position="392"/>
        <end position="470"/>
    </location>
</feature>
<dbReference type="Gene3D" id="1.10.10.1460">
    <property type="match status" value="1"/>
</dbReference>
<dbReference type="EMBL" id="HBHY01022378">
    <property type="protein sequence ID" value="CAE0153712.1"/>
    <property type="molecule type" value="Transcribed_RNA"/>
</dbReference>
<accession>A0A7S3C488</accession>
<proteinExistence type="predicted"/>
<feature type="compositionally biased region" description="Basic and acidic residues" evidence="1">
    <location>
        <begin position="393"/>
        <end position="403"/>
    </location>
</feature>
<feature type="region of interest" description="Disordered" evidence="1">
    <location>
        <begin position="1"/>
        <end position="36"/>
    </location>
</feature>
<evidence type="ECO:0000256" key="1">
    <source>
        <dbReference type="SAM" id="MobiDB-lite"/>
    </source>
</evidence>
<dbReference type="AlphaFoldDB" id="A0A7S3C488"/>